<dbReference type="STRING" id="670386.D3BU38"/>
<dbReference type="InterPro" id="IPR043988">
    <property type="entry name" value="CCZ1/INTU_longin_2"/>
</dbReference>
<dbReference type="InterPro" id="IPR043987">
    <property type="entry name" value="CCZ1/INTU/HSP4_longin_1"/>
</dbReference>
<dbReference type="PANTHER" id="PTHR13056:SF0">
    <property type="entry name" value="VACUOLAR FUSION PROTEIN CCZ1 HOMOLOG-RELATED"/>
    <property type="match status" value="1"/>
</dbReference>
<evidence type="ECO:0000259" key="3">
    <source>
        <dbReference type="Pfam" id="PF19032"/>
    </source>
</evidence>
<comment type="caution">
    <text evidence="5">The sequence shown here is derived from an EMBL/GenBank/DDBJ whole genome shotgun (WGS) entry which is preliminary data.</text>
</comment>
<evidence type="ECO:0000313" key="5">
    <source>
        <dbReference type="EMBL" id="EFA75224.1"/>
    </source>
</evidence>
<dbReference type="PANTHER" id="PTHR13056">
    <property type="entry name" value="VACUOLAR FUSION PROTEIN CCZ1 HOMOLOG-RELATED"/>
    <property type="match status" value="1"/>
</dbReference>
<dbReference type="EMBL" id="ADBJ01000056">
    <property type="protein sequence ID" value="EFA75224.1"/>
    <property type="molecule type" value="Genomic_DNA"/>
</dbReference>
<protein>
    <recommendedName>
        <fullName evidence="7">CCZ1/INTU/HSP4 first Longin domain-containing protein</fullName>
    </recommendedName>
</protein>
<dbReference type="GO" id="GO:0035658">
    <property type="term" value="C:Mon1-Ccz1 complex"/>
    <property type="evidence" value="ECO:0007669"/>
    <property type="project" value="InterPro"/>
</dbReference>
<dbReference type="RefSeq" id="XP_020427358.1">
    <property type="nucleotide sequence ID" value="XM_020582055.1"/>
</dbReference>
<dbReference type="Pfam" id="PF19033">
    <property type="entry name" value="Intu_longin_3"/>
    <property type="match status" value="1"/>
</dbReference>
<dbReference type="OMA" id="DCQALHT"/>
<dbReference type="Pfam" id="PF19031">
    <property type="entry name" value="Intu_longin_1"/>
    <property type="match status" value="1"/>
</dbReference>
<dbReference type="GeneID" id="31366767"/>
<name>D3BU38_HETP5</name>
<accession>D3BU38</accession>
<evidence type="ECO:0008006" key="7">
    <source>
        <dbReference type="Google" id="ProtNLM"/>
    </source>
</evidence>
<dbReference type="GO" id="GO:0016192">
    <property type="term" value="P:vesicle-mediated transport"/>
    <property type="evidence" value="ECO:0007669"/>
    <property type="project" value="InterPro"/>
</dbReference>
<dbReference type="InterPro" id="IPR013176">
    <property type="entry name" value="Ccz1"/>
</dbReference>
<dbReference type="InterPro" id="IPR043989">
    <property type="entry name" value="CCZ1/INTU/HSP4_longin_3"/>
</dbReference>
<dbReference type="Proteomes" id="UP000001396">
    <property type="component" value="Unassembled WGS sequence"/>
</dbReference>
<dbReference type="Pfam" id="PF19032">
    <property type="entry name" value="Intu_longin_2"/>
    <property type="match status" value="1"/>
</dbReference>
<reference evidence="5 6" key="1">
    <citation type="journal article" date="2011" name="Genome Res.">
        <title>Phylogeny-wide analysis of social amoeba genomes highlights ancient origins for complex intercellular communication.</title>
        <authorList>
            <person name="Heidel A.J."/>
            <person name="Lawal H.M."/>
            <person name="Felder M."/>
            <person name="Schilde C."/>
            <person name="Helps N.R."/>
            <person name="Tunggal B."/>
            <person name="Rivero F."/>
            <person name="John U."/>
            <person name="Schleicher M."/>
            <person name="Eichinger L."/>
            <person name="Platzer M."/>
            <person name="Noegel A.A."/>
            <person name="Schaap P."/>
            <person name="Gloeckner G."/>
        </authorList>
    </citation>
    <scope>NUCLEOTIDE SEQUENCE [LARGE SCALE GENOMIC DNA]</scope>
    <source>
        <strain evidence="6">ATCC 26659 / Pp 5 / PN500</strain>
    </source>
</reference>
<proteinExistence type="inferred from homology"/>
<dbReference type="AlphaFoldDB" id="D3BU38"/>
<dbReference type="FunCoup" id="D3BU38">
    <property type="interactions" value="168"/>
</dbReference>
<evidence type="ECO:0000259" key="2">
    <source>
        <dbReference type="Pfam" id="PF19031"/>
    </source>
</evidence>
<dbReference type="InParanoid" id="D3BU38"/>
<feature type="domain" description="CCZ1/INTU second Longin" evidence="3">
    <location>
        <begin position="210"/>
        <end position="315"/>
    </location>
</feature>
<feature type="domain" description="CCZ1/INTU/HSP4 first Longin" evidence="2">
    <location>
        <begin position="10"/>
        <end position="132"/>
    </location>
</feature>
<gene>
    <name evidence="5" type="ORF">PPL_11299</name>
</gene>
<comment type="similarity">
    <text evidence="1">Belongs to the CCZ1 family.</text>
</comment>
<evidence type="ECO:0000259" key="4">
    <source>
        <dbReference type="Pfam" id="PF19033"/>
    </source>
</evidence>
<evidence type="ECO:0000256" key="1">
    <source>
        <dbReference type="ARBA" id="ARBA00005352"/>
    </source>
</evidence>
<organism evidence="5 6">
    <name type="scientific">Heterostelium pallidum (strain ATCC 26659 / Pp 5 / PN500)</name>
    <name type="common">Cellular slime mold</name>
    <name type="synonym">Polysphondylium pallidum</name>
    <dbReference type="NCBI Taxonomy" id="670386"/>
    <lineage>
        <taxon>Eukaryota</taxon>
        <taxon>Amoebozoa</taxon>
        <taxon>Evosea</taxon>
        <taxon>Eumycetozoa</taxon>
        <taxon>Dictyostelia</taxon>
        <taxon>Acytosteliales</taxon>
        <taxon>Acytosteliaceae</taxon>
        <taxon>Heterostelium</taxon>
    </lineage>
</organism>
<feature type="domain" description="CCZ1/INTU/HPS4 third Longin" evidence="4">
    <location>
        <begin position="350"/>
        <end position="436"/>
    </location>
</feature>
<sequence length="474" mass="54900">MSGTIEDASLHYFYIFNPKLGQKEGREHEKILYFYPQANFSIGIQTNFVGLTEAYVLCTKQFSPDKPCEAIHTMKHTIALRQVEPDIWMVIALNNTSGVVNNKKEYLENEIDDIILQTTLQQLYDIWRLFNGPMSEIVKRTSYDHLKKRLDAFIKPYLEQIAFDQLDLFTSLDGIQFLPVDKNVYLKLLAMINGTEIAFQSACPSFRFGALYYKDNLLWSSLQQNHIRSLNHYLIQLVKIGVDRSAVNSIMVINTGDHEVVWSTKGQKSKSGYFTESMSSVKTTLPVIHIGEQLCYMIIYEQRDTVCVFLVNEEDLDQLKLEEVRESISSHIDYIYPVLETNYSKKSFMEEQYKYIFFNQMNLAIKASLKLKGVELTKETLKILNEMHADFENRPDISESTVKTQNDRWIVGRKTDSREFYVIFDTKTTSLLEINGNQDTNVNILKESFHRLIALVTSNNIQSSKQLQQLPVIN</sequence>
<keyword evidence="6" id="KW-1185">Reference proteome</keyword>
<evidence type="ECO:0000313" key="6">
    <source>
        <dbReference type="Proteomes" id="UP000001396"/>
    </source>
</evidence>